<keyword evidence="3" id="KW-1185">Reference proteome</keyword>
<reference evidence="2" key="2">
    <citation type="submission" date="2021-02" db="EMBL/GenBank/DDBJ databases">
        <authorList>
            <person name="Kimball J.A."/>
            <person name="Haas M.W."/>
            <person name="Macchietto M."/>
            <person name="Kono T."/>
            <person name="Duquette J."/>
            <person name="Shao M."/>
        </authorList>
    </citation>
    <scope>NUCLEOTIDE SEQUENCE</scope>
    <source>
        <tissue evidence="2">Fresh leaf tissue</tissue>
    </source>
</reference>
<sequence>MLDSIPAMFDNFSANVSVDGSIVNLAVFHPVAIRTKLYRLLPQLAPVASLLLSDDTGVGAQLWSLEPPLRAPLRQGHLLKALPLRVAARSLPPLAGASSSSCSPSVEDTSTHTWSLRPGPNPELRYLGPTVEPREAGWRGASARVYGREARGQW</sequence>
<organism evidence="2 3">
    <name type="scientific">Zizania palustris</name>
    <name type="common">Northern wild rice</name>
    <dbReference type="NCBI Taxonomy" id="103762"/>
    <lineage>
        <taxon>Eukaryota</taxon>
        <taxon>Viridiplantae</taxon>
        <taxon>Streptophyta</taxon>
        <taxon>Embryophyta</taxon>
        <taxon>Tracheophyta</taxon>
        <taxon>Spermatophyta</taxon>
        <taxon>Magnoliopsida</taxon>
        <taxon>Liliopsida</taxon>
        <taxon>Poales</taxon>
        <taxon>Poaceae</taxon>
        <taxon>BOP clade</taxon>
        <taxon>Oryzoideae</taxon>
        <taxon>Oryzeae</taxon>
        <taxon>Zizaniinae</taxon>
        <taxon>Zizania</taxon>
    </lineage>
</organism>
<protein>
    <submittedName>
        <fullName evidence="2">Uncharacterized protein</fullName>
    </submittedName>
</protein>
<feature type="region of interest" description="Disordered" evidence="1">
    <location>
        <begin position="95"/>
        <end position="121"/>
    </location>
</feature>
<evidence type="ECO:0000313" key="2">
    <source>
        <dbReference type="EMBL" id="KAG8082496.1"/>
    </source>
</evidence>
<dbReference type="Proteomes" id="UP000729402">
    <property type="component" value="Unassembled WGS sequence"/>
</dbReference>
<dbReference type="EMBL" id="JAAALK010000086">
    <property type="protein sequence ID" value="KAG8082496.1"/>
    <property type="molecule type" value="Genomic_DNA"/>
</dbReference>
<reference evidence="2" key="1">
    <citation type="journal article" date="2021" name="bioRxiv">
        <title>Whole Genome Assembly and Annotation of Northern Wild Rice, Zizania palustris L., Supports a Whole Genome Duplication in the Zizania Genus.</title>
        <authorList>
            <person name="Haas M."/>
            <person name="Kono T."/>
            <person name="Macchietto M."/>
            <person name="Millas R."/>
            <person name="McGilp L."/>
            <person name="Shao M."/>
            <person name="Duquette J."/>
            <person name="Hirsch C.N."/>
            <person name="Kimball J."/>
        </authorList>
    </citation>
    <scope>NUCLEOTIDE SEQUENCE</scope>
    <source>
        <tissue evidence="2">Fresh leaf tissue</tissue>
    </source>
</reference>
<evidence type="ECO:0000256" key="1">
    <source>
        <dbReference type="SAM" id="MobiDB-lite"/>
    </source>
</evidence>
<gene>
    <name evidence="2" type="ORF">GUJ93_ZPchr0014g47255</name>
</gene>
<proteinExistence type="predicted"/>
<evidence type="ECO:0000313" key="3">
    <source>
        <dbReference type="Proteomes" id="UP000729402"/>
    </source>
</evidence>
<dbReference type="AlphaFoldDB" id="A0A8J5SWP7"/>
<feature type="compositionally biased region" description="Low complexity" evidence="1">
    <location>
        <begin position="95"/>
        <end position="105"/>
    </location>
</feature>
<name>A0A8J5SWP7_ZIZPA</name>
<accession>A0A8J5SWP7</accession>
<comment type="caution">
    <text evidence="2">The sequence shown here is derived from an EMBL/GenBank/DDBJ whole genome shotgun (WGS) entry which is preliminary data.</text>
</comment>